<reference evidence="8" key="1">
    <citation type="submission" date="2021-06" db="EMBL/GenBank/DDBJ databases">
        <authorList>
            <person name="Kallberg Y."/>
            <person name="Tangrot J."/>
            <person name="Rosling A."/>
        </authorList>
    </citation>
    <scope>NUCLEOTIDE SEQUENCE</scope>
    <source>
        <strain evidence="8">MT106</strain>
    </source>
</reference>
<evidence type="ECO:0000259" key="7">
    <source>
        <dbReference type="PROSITE" id="PS51037"/>
    </source>
</evidence>
<dbReference type="PANTHER" id="PTHR47573:SF1">
    <property type="entry name" value="PROTEIN AF-9 HOMOLOG"/>
    <property type="match status" value="1"/>
</dbReference>
<evidence type="ECO:0000313" key="9">
    <source>
        <dbReference type="Proteomes" id="UP000789831"/>
    </source>
</evidence>
<keyword evidence="9" id="KW-1185">Reference proteome</keyword>
<evidence type="ECO:0000256" key="6">
    <source>
        <dbReference type="SAM" id="Coils"/>
    </source>
</evidence>
<dbReference type="OrthoDB" id="16041at2759"/>
<keyword evidence="4 5" id="KW-0539">Nucleus</keyword>
<protein>
    <recommendedName>
        <fullName evidence="1">Protein AF-9 homolog</fullName>
    </recommendedName>
</protein>
<name>A0A9N8V1C8_9GLOM</name>
<dbReference type="Gene3D" id="2.60.40.1970">
    <property type="entry name" value="YEATS domain"/>
    <property type="match status" value="1"/>
</dbReference>
<organism evidence="8 9">
    <name type="scientific">Ambispora gerdemannii</name>
    <dbReference type="NCBI Taxonomy" id="144530"/>
    <lineage>
        <taxon>Eukaryota</taxon>
        <taxon>Fungi</taxon>
        <taxon>Fungi incertae sedis</taxon>
        <taxon>Mucoromycota</taxon>
        <taxon>Glomeromycotina</taxon>
        <taxon>Glomeromycetes</taxon>
        <taxon>Archaeosporales</taxon>
        <taxon>Ambisporaceae</taxon>
        <taxon>Ambispora</taxon>
    </lineage>
</organism>
<dbReference type="PANTHER" id="PTHR47573">
    <property type="entry name" value="PROTEIN AF-9 HOMOLOG"/>
    <property type="match status" value="1"/>
</dbReference>
<dbReference type="InterPro" id="IPR038704">
    <property type="entry name" value="YEAST_sf"/>
</dbReference>
<proteinExistence type="predicted"/>
<accession>A0A9N8V1C8</accession>
<gene>
    <name evidence="8" type="ORF">AGERDE_LOCUS94</name>
</gene>
<evidence type="ECO:0000256" key="1">
    <source>
        <dbReference type="ARBA" id="ARBA00022408"/>
    </source>
</evidence>
<evidence type="ECO:0000256" key="2">
    <source>
        <dbReference type="ARBA" id="ARBA00023015"/>
    </source>
</evidence>
<keyword evidence="2" id="KW-0805">Transcription regulation</keyword>
<dbReference type="PROSITE" id="PS51037">
    <property type="entry name" value="YEATS"/>
    <property type="match status" value="1"/>
</dbReference>
<comment type="caution">
    <text evidence="8">The sequence shown here is derived from an EMBL/GenBank/DDBJ whole genome shotgun (WGS) entry which is preliminary data.</text>
</comment>
<dbReference type="Pfam" id="PF03366">
    <property type="entry name" value="YEATS"/>
    <property type="match status" value="1"/>
</dbReference>
<evidence type="ECO:0000256" key="4">
    <source>
        <dbReference type="ARBA" id="ARBA00023242"/>
    </source>
</evidence>
<dbReference type="GO" id="GO:0006355">
    <property type="term" value="P:regulation of DNA-templated transcription"/>
    <property type="evidence" value="ECO:0007669"/>
    <property type="project" value="InterPro"/>
</dbReference>
<feature type="domain" description="YEATS" evidence="7">
    <location>
        <begin position="3"/>
        <end position="153"/>
    </location>
</feature>
<dbReference type="Proteomes" id="UP000789831">
    <property type="component" value="Unassembled WGS sequence"/>
</dbReference>
<dbReference type="AlphaFoldDB" id="A0A9N8V1C8"/>
<feature type="coiled-coil region" evidence="6">
    <location>
        <begin position="171"/>
        <end position="219"/>
    </location>
</feature>
<dbReference type="GO" id="GO:0005634">
    <property type="term" value="C:nucleus"/>
    <property type="evidence" value="ECO:0007669"/>
    <property type="project" value="UniProtKB-SubCell"/>
</dbReference>
<evidence type="ECO:0000256" key="5">
    <source>
        <dbReference type="PROSITE-ProRule" id="PRU00376"/>
    </source>
</evidence>
<keyword evidence="3" id="KW-0804">Transcription</keyword>
<dbReference type="InterPro" id="IPR055129">
    <property type="entry name" value="YEATS_dom"/>
</dbReference>
<sequence length="219" mass="25278">MARVKNTRFTKRIVYGNIASPLSQKKCAKTKDSTHKWTVFVRGVNGEDISHFIKKVEFGLHETFSTPKRVVEGPPFEISETGWGEFELSIILYFVPESGEKPITLYHDLRLHPHADDGLMFSSNVSKTVSSFQYEELIFIDPFKEMYQILADNDRTSILPARSTASQPFSVQAEQEEIKAIEEAYRQVQEYLTNYKQRMDNATKEMEQIKAELESLMHT</sequence>
<dbReference type="CDD" id="cd16908">
    <property type="entry name" value="YEATS_Yaf9_like"/>
    <property type="match status" value="1"/>
</dbReference>
<evidence type="ECO:0000313" key="8">
    <source>
        <dbReference type="EMBL" id="CAG8433314.1"/>
    </source>
</evidence>
<dbReference type="InterPro" id="IPR005033">
    <property type="entry name" value="YEATS"/>
</dbReference>
<evidence type="ECO:0000256" key="3">
    <source>
        <dbReference type="ARBA" id="ARBA00023163"/>
    </source>
</evidence>
<keyword evidence="6" id="KW-0175">Coiled coil</keyword>
<dbReference type="GO" id="GO:0000785">
    <property type="term" value="C:chromatin"/>
    <property type="evidence" value="ECO:0007669"/>
    <property type="project" value="UniProtKB-ARBA"/>
</dbReference>
<comment type="subcellular location">
    <subcellularLocation>
        <location evidence="5">Nucleus</location>
    </subcellularLocation>
</comment>
<dbReference type="EMBL" id="CAJVPL010000004">
    <property type="protein sequence ID" value="CAG8433314.1"/>
    <property type="molecule type" value="Genomic_DNA"/>
</dbReference>